<organism evidence="2 3">
    <name type="scientific">Prorocentrum cordatum</name>
    <dbReference type="NCBI Taxonomy" id="2364126"/>
    <lineage>
        <taxon>Eukaryota</taxon>
        <taxon>Sar</taxon>
        <taxon>Alveolata</taxon>
        <taxon>Dinophyceae</taxon>
        <taxon>Prorocentrales</taxon>
        <taxon>Prorocentraceae</taxon>
        <taxon>Prorocentrum</taxon>
    </lineage>
</organism>
<keyword evidence="1" id="KW-0472">Membrane</keyword>
<dbReference type="Gene3D" id="3.40.50.2300">
    <property type="match status" value="2"/>
</dbReference>
<evidence type="ECO:0000313" key="2">
    <source>
        <dbReference type="EMBL" id="CAK0832172.1"/>
    </source>
</evidence>
<comment type="caution">
    <text evidence="2">The sequence shown here is derived from an EMBL/GenBank/DDBJ whole genome shotgun (WGS) entry which is preliminary data.</text>
</comment>
<evidence type="ECO:0000313" key="3">
    <source>
        <dbReference type="Proteomes" id="UP001189429"/>
    </source>
</evidence>
<protein>
    <recommendedName>
        <fullName evidence="4">Cellulase</fullName>
    </recommendedName>
</protein>
<keyword evidence="3" id="KW-1185">Reference proteome</keyword>
<reference evidence="2" key="1">
    <citation type="submission" date="2023-10" db="EMBL/GenBank/DDBJ databases">
        <authorList>
            <person name="Chen Y."/>
            <person name="Shah S."/>
            <person name="Dougan E. K."/>
            <person name="Thang M."/>
            <person name="Chan C."/>
        </authorList>
    </citation>
    <scope>NUCLEOTIDE SEQUENCE [LARGE SCALE GENOMIC DNA]</scope>
</reference>
<sequence length="211" mass="23774">YRIIQMITYETTWRAMMCSANYLGASGLVWMVYGFYNRGFYSTLDAPDLSQWSCDAAMLRQMSNNAIFATSFMWATDREHVIDCDMDGAMTTTSFMEEYYERAEELSTGQTVARGGRNYTTNAPREAGAQAADGACLYALALSKLMGFEPANLAATLDYASKRTYNLSQFQARSAEAYEDMNQVLQSARFYGVSNSPFEFQCDNLPEDRIC</sequence>
<accession>A0ABN9SK81</accession>
<dbReference type="EMBL" id="CAUYUJ010011578">
    <property type="protein sequence ID" value="CAK0832172.1"/>
    <property type="molecule type" value="Genomic_DNA"/>
</dbReference>
<evidence type="ECO:0000256" key="1">
    <source>
        <dbReference type="SAM" id="Phobius"/>
    </source>
</evidence>
<name>A0ABN9SK81_9DINO</name>
<feature type="transmembrane region" description="Helical" evidence="1">
    <location>
        <begin position="12"/>
        <end position="36"/>
    </location>
</feature>
<feature type="non-terminal residue" evidence="2">
    <location>
        <position position="1"/>
    </location>
</feature>
<gene>
    <name evidence="2" type="ORF">PCOR1329_LOCUS30258</name>
</gene>
<proteinExistence type="predicted"/>
<dbReference type="Proteomes" id="UP001189429">
    <property type="component" value="Unassembled WGS sequence"/>
</dbReference>
<feature type="non-terminal residue" evidence="2">
    <location>
        <position position="211"/>
    </location>
</feature>
<evidence type="ECO:0008006" key="4">
    <source>
        <dbReference type="Google" id="ProtNLM"/>
    </source>
</evidence>
<keyword evidence="1" id="KW-1133">Transmembrane helix</keyword>
<keyword evidence="1" id="KW-0812">Transmembrane</keyword>